<comment type="caution">
    <text evidence="1">The sequence shown here is derived from an EMBL/GenBank/DDBJ whole genome shotgun (WGS) entry which is preliminary data.</text>
</comment>
<evidence type="ECO:0000313" key="2">
    <source>
        <dbReference type="Proteomes" id="UP001615411"/>
    </source>
</evidence>
<organism evidence="1 2">
    <name type="scientific">Pseudomonas caricapapayae</name>
    <dbReference type="NCBI Taxonomy" id="46678"/>
    <lineage>
        <taxon>Bacteria</taxon>
        <taxon>Pseudomonadati</taxon>
        <taxon>Pseudomonadota</taxon>
        <taxon>Gammaproteobacteria</taxon>
        <taxon>Pseudomonadales</taxon>
        <taxon>Pseudomonadaceae</taxon>
        <taxon>Pseudomonas</taxon>
    </lineage>
</organism>
<gene>
    <name evidence="1" type="ORF">ACIKP7_09605</name>
</gene>
<proteinExistence type="predicted"/>
<dbReference type="Proteomes" id="UP001615411">
    <property type="component" value="Unassembled WGS sequence"/>
</dbReference>
<keyword evidence="1" id="KW-0328">Glycosyltransferase</keyword>
<protein>
    <submittedName>
        <fullName evidence="1">Glycosyltransferase family 4 protein</fullName>
        <ecNumber evidence="1">2.4.-.-</ecNumber>
    </submittedName>
</protein>
<dbReference type="EC" id="2.4.-.-" evidence="1"/>
<keyword evidence="2" id="KW-1185">Reference proteome</keyword>
<sequence length="358" mass="40071">MKTIVFNYALEMGGTDRVAVELSNIFSDGGMDVTFLTMKERQEDYFSLNPSVRRSDLGFIADDQAASGAGYLGFQAFKSFFKMICLLAKERPDYLVSNWTSVNCFALLAALPFKVKVVCVEHIHFSQPSKLWQFFRKLTYWRAHRVVCLTDEDLQDYERIGVKAEKIYNPLTVEVSSVSRREGKKFIAVGRLELQKGFDILINSFRLVLARHPDASLEIYGDGTQYNTLSTLISELGLGGSVVLRGATKNISDAYARSDYFVLSSRFEGFGLVIVEAQAHGLPVVAFDCPRGPAEIIEDRVNGLLVENGSVVDLSMKMIELIENPEMCSAMVDAGFISNRRFGHESIREEWLAKVFGG</sequence>
<dbReference type="EMBL" id="JBIUGF010000022">
    <property type="protein sequence ID" value="MFJ1338378.1"/>
    <property type="molecule type" value="Genomic_DNA"/>
</dbReference>
<name>A0ACC7LTJ6_9PSED</name>
<accession>A0ACC7LTJ6</accession>
<keyword evidence="1" id="KW-0808">Transferase</keyword>
<evidence type="ECO:0000313" key="1">
    <source>
        <dbReference type="EMBL" id="MFJ1338378.1"/>
    </source>
</evidence>
<reference evidence="1" key="1">
    <citation type="submission" date="2024-10" db="EMBL/GenBank/DDBJ databases">
        <title>Aeromonas and Pseudomonas from the Cagarras Archipelago, Rio de Janeiro, Brazil.</title>
        <authorList>
            <person name="Canellas A.L.B."/>
            <person name="Laport M.S."/>
        </authorList>
    </citation>
    <scope>NUCLEOTIDE SEQUENCE</scope>
    <source>
        <strain evidence="1">ACP-7</strain>
    </source>
</reference>